<evidence type="ECO:0000313" key="2">
    <source>
        <dbReference type="EMBL" id="CAL6089990.1"/>
    </source>
</evidence>
<dbReference type="Proteomes" id="UP001642409">
    <property type="component" value="Unassembled WGS sequence"/>
</dbReference>
<keyword evidence="3" id="KW-1185">Reference proteome</keyword>
<reference evidence="1" key="1">
    <citation type="submission" date="2023-06" db="EMBL/GenBank/DDBJ databases">
        <authorList>
            <person name="Kurt Z."/>
        </authorList>
    </citation>
    <scope>NUCLEOTIDE SEQUENCE</scope>
</reference>
<organism evidence="1">
    <name type="scientific">Hexamita inflata</name>
    <dbReference type="NCBI Taxonomy" id="28002"/>
    <lineage>
        <taxon>Eukaryota</taxon>
        <taxon>Metamonada</taxon>
        <taxon>Diplomonadida</taxon>
        <taxon>Hexamitidae</taxon>
        <taxon>Hexamitinae</taxon>
        <taxon>Hexamita</taxon>
    </lineage>
</organism>
<sequence length="280" mass="31978">MSNRSDFEYMTVPQLLDFIQEESTTIEQRNFCLKELQKRDMGEGTIPERVMQEHNVASAVNYAAQNAQSELHGAVIKFQSDDLNHFLESLHSISSKVANPLNLPHNIFIDAFIPNTIVGLMNPPINGDFMAQQAIAVLEKPEKKKKERVELEEREKAKENFTSKQAECGQKRLLAYEKWVSQKPIPYTQAFVSKQLTVTVNNFFNLSQLVSQGKVKVVEKTSQEAQKLWQFKNETELKFVVKSKGEEGIGDVRAECLTQAYIDEIERKYGINQEIFSGEV</sequence>
<proteinExistence type="predicted"/>
<accession>A0AA86NI18</accession>
<comment type="caution">
    <text evidence="1">The sequence shown here is derived from an EMBL/GenBank/DDBJ whole genome shotgun (WGS) entry which is preliminary data.</text>
</comment>
<dbReference type="EMBL" id="CATOUU010000174">
    <property type="protein sequence ID" value="CAI9919458.1"/>
    <property type="molecule type" value="Genomic_DNA"/>
</dbReference>
<gene>
    <name evidence="2" type="ORF">HINF_LOCUS65095</name>
    <name evidence="1" type="ORF">HINF_LOCUS7103</name>
</gene>
<evidence type="ECO:0000313" key="3">
    <source>
        <dbReference type="Proteomes" id="UP001642409"/>
    </source>
</evidence>
<evidence type="ECO:0000313" key="1">
    <source>
        <dbReference type="EMBL" id="CAI9919458.1"/>
    </source>
</evidence>
<dbReference type="AlphaFoldDB" id="A0AA86NI18"/>
<reference evidence="2 3" key="2">
    <citation type="submission" date="2024-07" db="EMBL/GenBank/DDBJ databases">
        <authorList>
            <person name="Akdeniz Z."/>
        </authorList>
    </citation>
    <scope>NUCLEOTIDE SEQUENCE [LARGE SCALE GENOMIC DNA]</scope>
</reference>
<name>A0AA86NI18_9EUKA</name>
<dbReference type="EMBL" id="CAXDID020000424">
    <property type="protein sequence ID" value="CAL6089990.1"/>
    <property type="molecule type" value="Genomic_DNA"/>
</dbReference>
<protein>
    <submittedName>
        <fullName evidence="1">Uncharacterized protein</fullName>
    </submittedName>
</protein>